<keyword evidence="2" id="KW-1185">Reference proteome</keyword>
<dbReference type="RefSeq" id="WP_243066218.1">
    <property type="nucleotide sequence ID" value="NZ_JAIVFK010000014.1"/>
</dbReference>
<dbReference type="Proteomes" id="UP001139104">
    <property type="component" value="Unassembled WGS sequence"/>
</dbReference>
<gene>
    <name evidence="1" type="ORF">K2U94_05330</name>
</gene>
<evidence type="ECO:0000313" key="1">
    <source>
        <dbReference type="EMBL" id="MCI4682190.1"/>
    </source>
</evidence>
<protein>
    <recommendedName>
        <fullName evidence="3">Flagellar protein FlgJ N-terminal domain-containing protein</fullName>
    </recommendedName>
</protein>
<sequence length="153" mass="16085">MAISPPSDLIIDVARAADPQKAMATTRMLAAATGDVSTGFSAALDQLPARPAAPLRDLSYQNPVASLMAKQTPAHKAEVGLASLLLKNMIDQMLPKDAGDVFGTGVAGDVWKSFLSEKIAEQIAKSGELKIGERLFATHQNLLKSKKNTVTGA</sequence>
<name>A0ABS9Z497_9HYPH</name>
<evidence type="ECO:0008006" key="3">
    <source>
        <dbReference type="Google" id="ProtNLM"/>
    </source>
</evidence>
<proteinExistence type="predicted"/>
<evidence type="ECO:0000313" key="2">
    <source>
        <dbReference type="Proteomes" id="UP001139104"/>
    </source>
</evidence>
<dbReference type="EMBL" id="JAIVFP010000001">
    <property type="protein sequence ID" value="MCI4682190.1"/>
    <property type="molecule type" value="Genomic_DNA"/>
</dbReference>
<accession>A0ABS9Z497</accession>
<reference evidence="1" key="1">
    <citation type="journal article" date="2022" name="ISME J.">
        <title>Identification of active gaseous-alkane degraders at natural gas seeps.</title>
        <authorList>
            <person name="Farhan Ul Haque M."/>
            <person name="Hernandez M."/>
            <person name="Crombie A.T."/>
            <person name="Murrell J.C."/>
        </authorList>
    </citation>
    <scope>NUCLEOTIDE SEQUENCE</scope>
    <source>
        <strain evidence="1">PC2</strain>
    </source>
</reference>
<comment type="caution">
    <text evidence="1">The sequence shown here is derived from an EMBL/GenBank/DDBJ whole genome shotgun (WGS) entry which is preliminary data.</text>
</comment>
<organism evidence="1 2">
    <name type="scientific">Candidatus Rhodoblastus alkanivorans</name>
    <dbReference type="NCBI Taxonomy" id="2954117"/>
    <lineage>
        <taxon>Bacteria</taxon>
        <taxon>Pseudomonadati</taxon>
        <taxon>Pseudomonadota</taxon>
        <taxon>Alphaproteobacteria</taxon>
        <taxon>Hyphomicrobiales</taxon>
        <taxon>Rhodoblastaceae</taxon>
        <taxon>Rhodoblastus</taxon>
    </lineage>
</organism>